<organism evidence="2 3">
    <name type="scientific">Vigna angularis var. angularis</name>
    <dbReference type="NCBI Taxonomy" id="157739"/>
    <lineage>
        <taxon>Eukaryota</taxon>
        <taxon>Viridiplantae</taxon>
        <taxon>Streptophyta</taxon>
        <taxon>Embryophyta</taxon>
        <taxon>Tracheophyta</taxon>
        <taxon>Spermatophyta</taxon>
        <taxon>Magnoliopsida</taxon>
        <taxon>eudicotyledons</taxon>
        <taxon>Gunneridae</taxon>
        <taxon>Pentapetalae</taxon>
        <taxon>rosids</taxon>
        <taxon>fabids</taxon>
        <taxon>Fabales</taxon>
        <taxon>Fabaceae</taxon>
        <taxon>Papilionoideae</taxon>
        <taxon>50 kb inversion clade</taxon>
        <taxon>NPAAA clade</taxon>
        <taxon>indigoferoid/millettioid clade</taxon>
        <taxon>Phaseoleae</taxon>
        <taxon>Vigna</taxon>
    </lineage>
</organism>
<evidence type="ECO:0008006" key="4">
    <source>
        <dbReference type="Google" id="ProtNLM"/>
    </source>
</evidence>
<dbReference type="OrthoDB" id="10336407at2759"/>
<accession>A0A0S3RV51</accession>
<evidence type="ECO:0000313" key="2">
    <source>
        <dbReference type="EMBL" id="BAT84433.1"/>
    </source>
</evidence>
<evidence type="ECO:0000256" key="1">
    <source>
        <dbReference type="SAM" id="SignalP"/>
    </source>
</evidence>
<gene>
    <name evidence="2" type="primary">Vigan.04G181000</name>
    <name evidence="2" type="ORF">VIGAN_04181000</name>
</gene>
<feature type="chain" id="PRO_5006617458" description="Knottin scorpion toxin-like domain-containing protein" evidence="1">
    <location>
        <begin position="24"/>
        <end position="69"/>
    </location>
</feature>
<dbReference type="EMBL" id="AP015037">
    <property type="protein sequence ID" value="BAT84433.1"/>
    <property type="molecule type" value="Genomic_DNA"/>
</dbReference>
<sequence length="69" mass="7497">MVFSIFRLVFLGILCSALVLTTGQPVTVSPWVDCAGPCVSFDNCNFNCHNLGYTSGGFCAIFTCCCFRK</sequence>
<keyword evidence="1" id="KW-0732">Signal</keyword>
<evidence type="ECO:0000313" key="3">
    <source>
        <dbReference type="Proteomes" id="UP000291084"/>
    </source>
</evidence>
<name>A0A0S3RV51_PHAAN</name>
<proteinExistence type="predicted"/>
<reference evidence="2 3" key="1">
    <citation type="journal article" date="2015" name="Sci. Rep.">
        <title>The power of single molecule real-time sequencing technology in the de novo assembly of a eukaryotic genome.</title>
        <authorList>
            <person name="Sakai H."/>
            <person name="Naito K."/>
            <person name="Ogiso-Tanaka E."/>
            <person name="Takahashi Y."/>
            <person name="Iseki K."/>
            <person name="Muto C."/>
            <person name="Satou K."/>
            <person name="Teruya K."/>
            <person name="Shiroma A."/>
            <person name="Shimoji M."/>
            <person name="Hirano T."/>
            <person name="Itoh T."/>
            <person name="Kaga A."/>
            <person name="Tomooka N."/>
        </authorList>
    </citation>
    <scope>NUCLEOTIDE SEQUENCE [LARGE SCALE GENOMIC DNA]</scope>
    <source>
        <strain evidence="3">cv. Shumari</strain>
    </source>
</reference>
<keyword evidence="3" id="KW-1185">Reference proteome</keyword>
<feature type="signal peptide" evidence="1">
    <location>
        <begin position="1"/>
        <end position="23"/>
    </location>
</feature>
<dbReference type="Proteomes" id="UP000291084">
    <property type="component" value="Chromosome 4"/>
</dbReference>
<dbReference type="AlphaFoldDB" id="A0A0S3RV51"/>
<protein>
    <recommendedName>
        <fullName evidence="4">Knottin scorpion toxin-like domain-containing protein</fullName>
    </recommendedName>
</protein>